<dbReference type="InterPro" id="IPR014756">
    <property type="entry name" value="Ig_E-set"/>
</dbReference>
<comment type="caution">
    <text evidence="3">The sequence shown here is derived from an EMBL/GenBank/DDBJ whole genome shotgun (WGS) entry which is preliminary data.</text>
</comment>
<dbReference type="NCBIfam" id="TIGR04557">
    <property type="entry name" value="fuse_rel_SoxYZ"/>
    <property type="match status" value="1"/>
</dbReference>
<sequence length="259" mass="27290">MLRPVLAALLAIVLARPVLAAEAPDPLDSPLWPEIRAQVLGTGAVVFDARVVVTAPASAENSAQLPVMVRVAGLGKVQSLVLFADYNPIPKILALRPMDAEPFVATRFKINMASPVRAAALAEDGIWHVGGVWVDAAGGGCTLPSAASANAEWQSRLGEISARAWTIAPALSRVKLRLIHPMDTGLAAGIPAFYLERSTFSGADGRVLAEVDTFEPVSENPVLSLELHGEAGPQGFVYTGRDMGGNEFRGRIRVGGPRS</sequence>
<dbReference type="Gene3D" id="2.60.40.2470">
    <property type="entry name" value="SoxY domain"/>
    <property type="match status" value="1"/>
</dbReference>
<keyword evidence="1" id="KW-0732">Signal</keyword>
<dbReference type="InterPro" id="IPR032711">
    <property type="entry name" value="SoxY"/>
</dbReference>
<name>A0A0C2UDB0_PARME</name>
<dbReference type="InterPro" id="IPR038162">
    <property type="entry name" value="SoxY_sf"/>
</dbReference>
<dbReference type="SUPFAM" id="SSF81296">
    <property type="entry name" value="E set domains"/>
    <property type="match status" value="1"/>
</dbReference>
<evidence type="ECO:0000313" key="4">
    <source>
        <dbReference type="Proteomes" id="UP000031971"/>
    </source>
</evidence>
<keyword evidence="4" id="KW-1185">Reference proteome</keyword>
<accession>A0A0C2UDB0</accession>
<dbReference type="EMBL" id="JXSL01000023">
    <property type="protein sequence ID" value="KIL99487.1"/>
    <property type="molecule type" value="Genomic_DNA"/>
</dbReference>
<protein>
    <recommendedName>
        <fullName evidence="2">Ig-like SoxY domain-containing protein</fullName>
    </recommendedName>
</protein>
<feature type="signal peptide" evidence="1">
    <location>
        <begin position="1"/>
        <end position="20"/>
    </location>
</feature>
<dbReference type="Pfam" id="PF13501">
    <property type="entry name" value="SoxY"/>
    <property type="match status" value="1"/>
</dbReference>
<dbReference type="AlphaFoldDB" id="A0A0C2UDB0"/>
<dbReference type="InterPro" id="IPR030831">
    <property type="entry name" value="Fuse-rel_SoxYZ"/>
</dbReference>
<feature type="chain" id="PRO_5002156434" description="Ig-like SoxY domain-containing protein" evidence="1">
    <location>
        <begin position="21"/>
        <end position="259"/>
    </location>
</feature>
<evidence type="ECO:0000259" key="2">
    <source>
        <dbReference type="Pfam" id="PF13501"/>
    </source>
</evidence>
<dbReference type="InterPro" id="IPR013783">
    <property type="entry name" value="Ig-like_fold"/>
</dbReference>
<dbReference type="RefSeq" id="WP_041040345.1">
    <property type="nucleotide sequence ID" value="NZ_JXSL01000023.1"/>
</dbReference>
<reference evidence="3 4" key="1">
    <citation type="submission" date="2015-01" db="EMBL/GenBank/DDBJ databases">
        <title>Genome Sequence of Magnetospirillum magnetotacticum Strain MS-1.</title>
        <authorList>
            <person name="Marinov G.K."/>
            <person name="Smalley M.D."/>
            <person name="DeSalvo G."/>
        </authorList>
    </citation>
    <scope>NUCLEOTIDE SEQUENCE [LARGE SCALE GENOMIC DNA]</scope>
    <source>
        <strain evidence="3 4">MS-1</strain>
    </source>
</reference>
<dbReference type="Proteomes" id="UP000031971">
    <property type="component" value="Unassembled WGS sequence"/>
</dbReference>
<organism evidence="3 4">
    <name type="scientific">Paramagnetospirillum magnetotacticum MS-1</name>
    <dbReference type="NCBI Taxonomy" id="272627"/>
    <lineage>
        <taxon>Bacteria</taxon>
        <taxon>Pseudomonadati</taxon>
        <taxon>Pseudomonadota</taxon>
        <taxon>Alphaproteobacteria</taxon>
        <taxon>Rhodospirillales</taxon>
        <taxon>Magnetospirillaceae</taxon>
        <taxon>Paramagnetospirillum</taxon>
    </lineage>
</organism>
<gene>
    <name evidence="3" type="ORF">CCC_04003</name>
</gene>
<feature type="domain" description="Ig-like SoxY" evidence="2">
    <location>
        <begin position="37"/>
        <end position="141"/>
    </location>
</feature>
<dbReference type="OrthoDB" id="5343309at2"/>
<dbReference type="Gene3D" id="2.60.40.10">
    <property type="entry name" value="Immunoglobulins"/>
    <property type="match status" value="1"/>
</dbReference>
<evidence type="ECO:0000256" key="1">
    <source>
        <dbReference type="SAM" id="SignalP"/>
    </source>
</evidence>
<dbReference type="STRING" id="272627.CCC_04003"/>
<evidence type="ECO:0000313" key="3">
    <source>
        <dbReference type="EMBL" id="KIL99487.1"/>
    </source>
</evidence>
<proteinExistence type="predicted"/>